<feature type="transmembrane region" description="Helical" evidence="6">
    <location>
        <begin position="179"/>
        <end position="205"/>
    </location>
</feature>
<evidence type="ECO:0000256" key="1">
    <source>
        <dbReference type="ARBA" id="ARBA00004141"/>
    </source>
</evidence>
<dbReference type="AlphaFoldDB" id="A0A2S0WIB5"/>
<comment type="similarity">
    <text evidence="6">Belongs to the binding-protein-dependent transport system permease family.</text>
</comment>
<organism evidence="7 8">
    <name type="scientific">Aeromicrobium chenweiae</name>
    <dbReference type="NCBI Taxonomy" id="2079793"/>
    <lineage>
        <taxon>Bacteria</taxon>
        <taxon>Bacillati</taxon>
        <taxon>Actinomycetota</taxon>
        <taxon>Actinomycetes</taxon>
        <taxon>Propionibacteriales</taxon>
        <taxon>Nocardioidaceae</taxon>
        <taxon>Aeromicrobium</taxon>
    </lineage>
</organism>
<dbReference type="OrthoDB" id="3233284at2"/>
<evidence type="ECO:0000256" key="2">
    <source>
        <dbReference type="ARBA" id="ARBA00022448"/>
    </source>
</evidence>
<dbReference type="PANTHER" id="PTHR30177:SF4">
    <property type="entry name" value="OSMOPROTECTANT IMPORT PERMEASE PROTEIN OSMW"/>
    <property type="match status" value="1"/>
</dbReference>
<keyword evidence="8" id="KW-1185">Reference proteome</keyword>
<dbReference type="GO" id="GO:0005886">
    <property type="term" value="C:plasma membrane"/>
    <property type="evidence" value="ECO:0007669"/>
    <property type="project" value="UniProtKB-SubCell"/>
</dbReference>
<feature type="transmembrane region" description="Helical" evidence="6">
    <location>
        <begin position="48"/>
        <end position="69"/>
    </location>
</feature>
<evidence type="ECO:0000313" key="8">
    <source>
        <dbReference type="Proteomes" id="UP000244384"/>
    </source>
</evidence>
<dbReference type="SUPFAM" id="SSF161098">
    <property type="entry name" value="MetI-like"/>
    <property type="match status" value="1"/>
</dbReference>
<comment type="subcellular location">
    <subcellularLocation>
        <location evidence="6">Cell membrane</location>
        <topology evidence="6">Multi-pass membrane protein</topology>
    </subcellularLocation>
    <subcellularLocation>
        <location evidence="1">Membrane</location>
        <topology evidence="1">Multi-pass membrane protein</topology>
    </subcellularLocation>
</comment>
<dbReference type="GO" id="GO:0055085">
    <property type="term" value="P:transmembrane transport"/>
    <property type="evidence" value="ECO:0007669"/>
    <property type="project" value="InterPro"/>
</dbReference>
<keyword evidence="3 6" id="KW-0812">Transmembrane</keyword>
<keyword evidence="2 6" id="KW-0813">Transport</keyword>
<dbReference type="Pfam" id="PF00528">
    <property type="entry name" value="BPD_transp_1"/>
    <property type="match status" value="1"/>
</dbReference>
<dbReference type="GO" id="GO:0031460">
    <property type="term" value="P:glycine betaine transport"/>
    <property type="evidence" value="ECO:0007669"/>
    <property type="project" value="TreeGrafter"/>
</dbReference>
<dbReference type="InterPro" id="IPR035906">
    <property type="entry name" value="MetI-like_sf"/>
</dbReference>
<evidence type="ECO:0000256" key="4">
    <source>
        <dbReference type="ARBA" id="ARBA00022989"/>
    </source>
</evidence>
<evidence type="ECO:0000256" key="5">
    <source>
        <dbReference type="ARBA" id="ARBA00023136"/>
    </source>
</evidence>
<feature type="transmembrane region" description="Helical" evidence="6">
    <location>
        <begin position="75"/>
        <end position="96"/>
    </location>
</feature>
<keyword evidence="4 6" id="KW-1133">Transmembrane helix</keyword>
<gene>
    <name evidence="7" type="ORF">C3E78_01975</name>
</gene>
<dbReference type="Gene3D" id="1.10.3720.10">
    <property type="entry name" value="MetI-like"/>
    <property type="match status" value="1"/>
</dbReference>
<proteinExistence type="inferred from homology"/>
<dbReference type="InterPro" id="IPR000515">
    <property type="entry name" value="MetI-like"/>
</dbReference>
<protein>
    <submittedName>
        <fullName evidence="7">ABC transporter permease</fullName>
    </submittedName>
</protein>
<dbReference type="Proteomes" id="UP000244384">
    <property type="component" value="Chromosome"/>
</dbReference>
<reference evidence="8" key="1">
    <citation type="submission" date="2018-01" db="EMBL/GenBank/DDBJ databases">
        <authorList>
            <person name="Li J."/>
        </authorList>
    </citation>
    <scope>NUCLEOTIDE SEQUENCE [LARGE SCALE GENOMIC DNA]</scope>
    <source>
        <strain evidence="8">592</strain>
    </source>
</reference>
<name>A0A2S0WIB5_9ACTN</name>
<evidence type="ECO:0000313" key="7">
    <source>
        <dbReference type="EMBL" id="AWB91086.1"/>
    </source>
</evidence>
<dbReference type="RefSeq" id="WP_108576732.1">
    <property type="nucleotide sequence ID" value="NZ_CP026952.1"/>
</dbReference>
<dbReference type="InterPro" id="IPR051204">
    <property type="entry name" value="ABC_transp_perm/SBD"/>
</dbReference>
<feature type="transmembrane region" description="Helical" evidence="6">
    <location>
        <begin position="20"/>
        <end position="41"/>
    </location>
</feature>
<evidence type="ECO:0000256" key="6">
    <source>
        <dbReference type="RuleBase" id="RU363032"/>
    </source>
</evidence>
<dbReference type="EMBL" id="CP026952">
    <property type="protein sequence ID" value="AWB91086.1"/>
    <property type="molecule type" value="Genomic_DNA"/>
</dbReference>
<dbReference type="PANTHER" id="PTHR30177">
    <property type="entry name" value="GLYCINE BETAINE/L-PROLINE TRANSPORT SYSTEM PERMEASE PROTEIN PROW"/>
    <property type="match status" value="1"/>
</dbReference>
<keyword evidence="5 6" id="KW-0472">Membrane</keyword>
<accession>A0A2S0WIB5</accession>
<sequence length="234" mass="24493">MRWVRDNTDKIGDLLVSHLWLSVVPIVLGFAIALPIGWFASRHPRLKGVLLTFAGVLYTIPSLAFFLILPSIIGTGFLSPLNVVVALTVYAVAIMVRSATDAFESVSPAVLDAATATGFAPAGRAFLVELPLAGPVLVAGLRVVAVSTVSLVSVGALTGVSNLGSLFTEGYRTDNDAEILTGVVGIVAIALLLDALIVVAGRVLLPWNRGPRSSVRSPVSPMMSFAQHLRGGRA</sequence>
<evidence type="ECO:0000256" key="3">
    <source>
        <dbReference type="ARBA" id="ARBA00022692"/>
    </source>
</evidence>
<dbReference type="CDD" id="cd06261">
    <property type="entry name" value="TM_PBP2"/>
    <property type="match status" value="1"/>
</dbReference>
<dbReference type="PROSITE" id="PS50928">
    <property type="entry name" value="ABC_TM1"/>
    <property type="match status" value="1"/>
</dbReference>
<feature type="transmembrane region" description="Helical" evidence="6">
    <location>
        <begin position="136"/>
        <end position="159"/>
    </location>
</feature>
<accession>A0A5F2EQW7</accession>
<dbReference type="KEGG" id="aez:C3E78_01975"/>